<feature type="domain" description="MD-2-related lipid-recognition" evidence="6">
    <location>
        <begin position="31"/>
        <end position="176"/>
    </location>
</feature>
<evidence type="ECO:0000313" key="8">
    <source>
        <dbReference type="Proteomes" id="UP001374579"/>
    </source>
</evidence>
<dbReference type="Gene3D" id="2.60.40.770">
    <property type="match status" value="1"/>
</dbReference>
<evidence type="ECO:0000256" key="5">
    <source>
        <dbReference type="SAM" id="SignalP"/>
    </source>
</evidence>
<feature type="region of interest" description="Disordered" evidence="4">
    <location>
        <begin position="183"/>
        <end position="206"/>
    </location>
</feature>
<evidence type="ECO:0000256" key="4">
    <source>
        <dbReference type="SAM" id="MobiDB-lite"/>
    </source>
</evidence>
<dbReference type="GO" id="GO:0005576">
    <property type="term" value="C:extracellular region"/>
    <property type="evidence" value="ECO:0007669"/>
    <property type="project" value="UniProtKB-SubCell"/>
</dbReference>
<dbReference type="Pfam" id="PF02221">
    <property type="entry name" value="E1_DerP2_DerF2"/>
    <property type="match status" value="1"/>
</dbReference>
<accession>A0AAN9GCE8</accession>
<reference evidence="7 8" key="1">
    <citation type="submission" date="2024-02" db="EMBL/GenBank/DDBJ databases">
        <title>Chromosome-scale genome assembly of the rough periwinkle Littorina saxatilis.</title>
        <authorList>
            <person name="De Jode A."/>
            <person name="Faria R."/>
            <person name="Formenti G."/>
            <person name="Sims Y."/>
            <person name="Smith T.P."/>
            <person name="Tracey A."/>
            <person name="Wood J.M.D."/>
            <person name="Zagrodzka Z.B."/>
            <person name="Johannesson K."/>
            <person name="Butlin R.K."/>
            <person name="Leder E.H."/>
        </authorList>
    </citation>
    <scope>NUCLEOTIDE SEQUENCE [LARGE SCALE GENOMIC DNA]</scope>
    <source>
        <strain evidence="7">Snail1</strain>
        <tissue evidence="7">Muscle</tissue>
    </source>
</reference>
<feature type="signal peptide" evidence="5">
    <location>
        <begin position="1"/>
        <end position="23"/>
    </location>
</feature>
<evidence type="ECO:0000256" key="1">
    <source>
        <dbReference type="ARBA" id="ARBA00004613"/>
    </source>
</evidence>
<dbReference type="EMBL" id="JBAMIC010000008">
    <property type="protein sequence ID" value="KAK7103097.1"/>
    <property type="molecule type" value="Genomic_DNA"/>
</dbReference>
<proteinExistence type="inferred from homology"/>
<gene>
    <name evidence="7" type="ORF">V1264_018061</name>
</gene>
<dbReference type="InterPro" id="IPR014756">
    <property type="entry name" value="Ig_E-set"/>
</dbReference>
<sequence length="206" mass="23040">MRMRVKGAMFVLVCVAVTHVLVAGDCEIKDPERCDLKSPQVVQGVQFNGTCNSTGVPTLVVGDTYQLNISFTPAQDAKEARSEVKVEVLSLLIPLDIENPNACVNKGLDCPLKADTNYTFNTVFDLKPTYPVYSEMHAKVHWSLVDKPSDQYDVTDNDNNDVNEDNKVIFCIKLPVVVEPKPSYDVQQDTHQQDTHQQQPSFRVVQ</sequence>
<keyword evidence="8" id="KW-1185">Reference proteome</keyword>
<feature type="compositionally biased region" description="Low complexity" evidence="4">
    <location>
        <begin position="187"/>
        <end position="199"/>
    </location>
</feature>
<dbReference type="AlphaFoldDB" id="A0AAN9GCE8"/>
<evidence type="ECO:0000256" key="3">
    <source>
        <dbReference type="ARBA" id="ARBA00022525"/>
    </source>
</evidence>
<keyword evidence="5" id="KW-0732">Signal</keyword>
<dbReference type="Proteomes" id="UP001374579">
    <property type="component" value="Unassembled WGS sequence"/>
</dbReference>
<comment type="subcellular location">
    <subcellularLocation>
        <location evidence="1">Secreted</location>
    </subcellularLocation>
</comment>
<evidence type="ECO:0000313" key="7">
    <source>
        <dbReference type="EMBL" id="KAK7103097.1"/>
    </source>
</evidence>
<evidence type="ECO:0000259" key="6">
    <source>
        <dbReference type="SMART" id="SM00737"/>
    </source>
</evidence>
<protein>
    <recommendedName>
        <fullName evidence="6">MD-2-related lipid-recognition domain-containing protein</fullName>
    </recommendedName>
</protein>
<comment type="similarity">
    <text evidence="2">Belongs to the NPC2 family.</text>
</comment>
<dbReference type="FunFam" id="2.60.40.770:FF:000001">
    <property type="entry name" value="NPC intracellular cholesterol transporter 2"/>
    <property type="match status" value="1"/>
</dbReference>
<dbReference type="SMART" id="SM00737">
    <property type="entry name" value="ML"/>
    <property type="match status" value="1"/>
</dbReference>
<comment type="caution">
    <text evidence="7">The sequence shown here is derived from an EMBL/GenBank/DDBJ whole genome shotgun (WGS) entry which is preliminary data.</text>
</comment>
<dbReference type="InterPro" id="IPR003172">
    <property type="entry name" value="ML_dom"/>
</dbReference>
<keyword evidence="3" id="KW-0964">Secreted</keyword>
<dbReference type="SUPFAM" id="SSF81296">
    <property type="entry name" value="E set domains"/>
    <property type="match status" value="1"/>
</dbReference>
<organism evidence="7 8">
    <name type="scientific">Littorina saxatilis</name>
    <dbReference type="NCBI Taxonomy" id="31220"/>
    <lineage>
        <taxon>Eukaryota</taxon>
        <taxon>Metazoa</taxon>
        <taxon>Spiralia</taxon>
        <taxon>Lophotrochozoa</taxon>
        <taxon>Mollusca</taxon>
        <taxon>Gastropoda</taxon>
        <taxon>Caenogastropoda</taxon>
        <taxon>Littorinimorpha</taxon>
        <taxon>Littorinoidea</taxon>
        <taxon>Littorinidae</taxon>
        <taxon>Littorina</taxon>
    </lineage>
</organism>
<name>A0AAN9GCE8_9CAEN</name>
<evidence type="ECO:0000256" key="2">
    <source>
        <dbReference type="ARBA" id="ARBA00006370"/>
    </source>
</evidence>
<feature type="chain" id="PRO_5042819200" description="MD-2-related lipid-recognition domain-containing protein" evidence="5">
    <location>
        <begin position="24"/>
        <end position="206"/>
    </location>
</feature>